<reference evidence="1" key="2">
    <citation type="submission" date="2025-09" db="UniProtKB">
        <authorList>
            <consortium name="Ensembl"/>
        </authorList>
    </citation>
    <scope>IDENTIFICATION</scope>
</reference>
<dbReference type="InterPro" id="IPR043472">
    <property type="entry name" value="Macro_dom-like"/>
</dbReference>
<sequence length="132" mass="14976">MGVPSLVRRTLGTQESRIQLIDGDTLTHTAFAEIASKVARMFTLFEEKFSGVQDLLSQTRKAKDFEVLKQGKRYMYCLITNSASSQNSTNLKKILEAIRNHCIAHGIYKGLNAKELNWEKVLKILEDVFPTQ</sequence>
<accession>A0A8C4RB91</accession>
<dbReference type="GeneTree" id="ENSGT00940000167094"/>
<dbReference type="Ensembl" id="ENSEBUT00000028396.1">
    <property type="protein sequence ID" value="ENSEBUP00000027820.1"/>
    <property type="gene ID" value="ENSEBUG00000017020.1"/>
</dbReference>
<dbReference type="Proteomes" id="UP000694388">
    <property type="component" value="Unplaced"/>
</dbReference>
<organism evidence="1 2">
    <name type="scientific">Eptatretus burgeri</name>
    <name type="common">Inshore hagfish</name>
    <dbReference type="NCBI Taxonomy" id="7764"/>
    <lineage>
        <taxon>Eukaryota</taxon>
        <taxon>Metazoa</taxon>
        <taxon>Chordata</taxon>
        <taxon>Craniata</taxon>
        <taxon>Vertebrata</taxon>
        <taxon>Cyclostomata</taxon>
        <taxon>Myxini</taxon>
        <taxon>Myxiniformes</taxon>
        <taxon>Myxinidae</taxon>
        <taxon>Eptatretinae</taxon>
        <taxon>Eptatretus</taxon>
    </lineage>
</organism>
<dbReference type="AlphaFoldDB" id="A0A8C4RB91"/>
<reference evidence="1" key="1">
    <citation type="submission" date="2025-08" db="UniProtKB">
        <authorList>
            <consortium name="Ensembl"/>
        </authorList>
    </citation>
    <scope>IDENTIFICATION</scope>
</reference>
<name>A0A8C4RB91_EPTBU</name>
<dbReference type="Gene3D" id="3.40.220.10">
    <property type="entry name" value="Leucine Aminopeptidase, subunit E, domain 1"/>
    <property type="match status" value="1"/>
</dbReference>
<evidence type="ECO:0000313" key="2">
    <source>
        <dbReference type="Proteomes" id="UP000694388"/>
    </source>
</evidence>
<keyword evidence="2" id="KW-1185">Reference proteome</keyword>
<proteinExistence type="predicted"/>
<protein>
    <submittedName>
        <fullName evidence="1">Uncharacterized protein</fullName>
    </submittedName>
</protein>
<evidence type="ECO:0000313" key="1">
    <source>
        <dbReference type="Ensembl" id="ENSEBUP00000027820.1"/>
    </source>
</evidence>